<organism evidence="3 4">
    <name type="scientific">Paracoccus yeei</name>
    <dbReference type="NCBI Taxonomy" id="147645"/>
    <lineage>
        <taxon>Bacteria</taxon>
        <taxon>Pseudomonadati</taxon>
        <taxon>Pseudomonadota</taxon>
        <taxon>Alphaproteobacteria</taxon>
        <taxon>Rhodobacterales</taxon>
        <taxon>Paracoccaceae</taxon>
        <taxon>Paracoccus</taxon>
    </lineage>
</organism>
<feature type="domain" description="Terminase large subunit-like endonuclease" evidence="2">
    <location>
        <begin position="247"/>
        <end position="549"/>
    </location>
</feature>
<sequence length="567" mass="63292">MTHIPSEFFPKRETTTSTFPEWIYDGSLIPDPYGHGERAVQFLRALRHPKSILPNRAFQLDPWQERIVRRIYGPRHEDGTRIVNTVALLLPRGNRKTSLSAALALLHTIGPEKRPGGEAIFAAADRKQAGIGFREAAGIIREDKRLVSAVGIYDAHNAPKKLLYRKEASYLEVISGDGGPQHGRTPGFVLADEIHIWKGRDLWEALTTGLEKIDDSLLVVASTAGRGQDSLAWEFFEDARNVARGKVDDASILPILFEADRRDDWEDEALWHRVNPGLQHGYPSLAGFRRHAKRSQRSVGDRQSFKQLKLNIWLDASTDPFVDMDIYDAGDKDFDVDALRDEPCWLAVDLSSTVDLSVIVACWRLAEGYFVKPWFFCPQEAIDATAGDPESELDGEDGISAREDRSGAPYQAWHEEGLITATAGAVIDYAEIEAKVIDLCEEFNVQEIAFDPHMARQVQPKILEAGLPAVDFRQVPSLMMPAVLELERALLGGEFFHGGHLVLRHCFANVVVKRNDLGHVVKFTKPKRWLSIDGAVASAMAVARASANENIMTTKASWFTEDLWAPV</sequence>
<dbReference type="Pfam" id="PF20441">
    <property type="entry name" value="TerL_nuclease"/>
    <property type="match status" value="1"/>
</dbReference>
<gene>
    <name evidence="3" type="ORF">PY32053_03043</name>
</gene>
<dbReference type="InterPro" id="IPR046462">
    <property type="entry name" value="TerL_nuclease"/>
</dbReference>
<dbReference type="RefSeq" id="WP_120443051.1">
    <property type="nucleotide sequence ID" value="NZ_CP031078.1"/>
</dbReference>
<dbReference type="Proteomes" id="UP000272010">
    <property type="component" value="Chromosome"/>
</dbReference>
<evidence type="ECO:0000313" key="3">
    <source>
        <dbReference type="EMBL" id="AYF02628.1"/>
    </source>
</evidence>
<name>A0A386UQJ0_9RHOB</name>
<protein>
    <submittedName>
        <fullName evidence="3">Phage terminase</fullName>
    </submittedName>
</protein>
<feature type="domain" description="Terminase large subunit-like ATPase" evidence="1">
    <location>
        <begin position="62"/>
        <end position="235"/>
    </location>
</feature>
<dbReference type="Gene3D" id="3.40.50.300">
    <property type="entry name" value="P-loop containing nucleotide triphosphate hydrolases"/>
    <property type="match status" value="1"/>
</dbReference>
<evidence type="ECO:0000313" key="4">
    <source>
        <dbReference type="Proteomes" id="UP000272010"/>
    </source>
</evidence>
<dbReference type="InterPro" id="IPR027417">
    <property type="entry name" value="P-loop_NTPase"/>
</dbReference>
<proteinExistence type="predicted"/>
<dbReference type="InterPro" id="IPR005021">
    <property type="entry name" value="Terminase_largesu-like"/>
</dbReference>
<dbReference type="InterPro" id="IPR046461">
    <property type="entry name" value="TerL_ATPase"/>
</dbReference>
<dbReference type="AlphaFoldDB" id="A0A386UQJ0"/>
<dbReference type="Pfam" id="PF03354">
    <property type="entry name" value="TerL_ATPase"/>
    <property type="match status" value="1"/>
</dbReference>
<evidence type="ECO:0000259" key="1">
    <source>
        <dbReference type="Pfam" id="PF03354"/>
    </source>
</evidence>
<accession>A0A386UQJ0</accession>
<dbReference type="GO" id="GO:0004519">
    <property type="term" value="F:endonuclease activity"/>
    <property type="evidence" value="ECO:0007669"/>
    <property type="project" value="InterPro"/>
</dbReference>
<dbReference type="PANTHER" id="PTHR41287:SF1">
    <property type="entry name" value="PROTEIN YMFN"/>
    <property type="match status" value="1"/>
</dbReference>
<dbReference type="PANTHER" id="PTHR41287">
    <property type="match status" value="1"/>
</dbReference>
<evidence type="ECO:0000259" key="2">
    <source>
        <dbReference type="Pfam" id="PF20441"/>
    </source>
</evidence>
<reference evidence="4" key="1">
    <citation type="submission" date="2018-07" db="EMBL/GenBank/DDBJ databases">
        <title>Genome Structure of the Opportunistic Pathogen Paracoccus yeei (Alphaproteobacteria) and Identification of Putative Virulence Factors.</title>
        <authorList>
            <person name="Lasek R."/>
            <person name="Szuplewska M."/>
            <person name="Mitura M."/>
            <person name="Decewicz P."/>
            <person name="Chmielowska C."/>
            <person name="Pawlot A."/>
            <person name="Sentkowska D."/>
            <person name="Czarnecki J."/>
            <person name="Bartosik D."/>
        </authorList>
    </citation>
    <scope>NUCLEOTIDE SEQUENCE [LARGE SCALE GENOMIC DNA]</scope>
    <source>
        <strain evidence="4">CCUG 32053</strain>
    </source>
</reference>
<dbReference type="EMBL" id="CP031078">
    <property type="protein sequence ID" value="AYF02628.1"/>
    <property type="molecule type" value="Genomic_DNA"/>
</dbReference>